<accession>A0A420TYI5</accession>
<protein>
    <submittedName>
        <fullName evidence="1">Uncharacterized protein</fullName>
    </submittedName>
</protein>
<name>A0A420TYI5_GIBIN</name>
<comment type="caution">
    <text evidence="1">The sequence shown here is derived from an EMBL/GenBank/DDBJ whole genome shotgun (WGS) entry which is preliminary data.</text>
</comment>
<dbReference type="AlphaFoldDB" id="A0A420TYI5"/>
<evidence type="ECO:0000313" key="1">
    <source>
        <dbReference type="EMBL" id="RKL46681.1"/>
    </source>
</evidence>
<sequence>MSTNENNNTVAIPTAGGGFVGITRELDQLVRSMIETGASSVIVQLFKGQDDPTVVTGVIDRAGNFESSTAPTEPTLSCDGTF</sequence>
<gene>
    <name evidence="1" type="ORF">BFJ72_g2423</name>
</gene>
<dbReference type="Proteomes" id="UP000283569">
    <property type="component" value="Unassembled WGS sequence"/>
</dbReference>
<organism evidence="1 2">
    <name type="scientific">Gibberella intermedia</name>
    <name type="common">Bulb rot disease fungus</name>
    <name type="synonym">Fusarium proliferatum</name>
    <dbReference type="NCBI Taxonomy" id="948311"/>
    <lineage>
        <taxon>Eukaryota</taxon>
        <taxon>Fungi</taxon>
        <taxon>Dikarya</taxon>
        <taxon>Ascomycota</taxon>
        <taxon>Pezizomycotina</taxon>
        <taxon>Sordariomycetes</taxon>
        <taxon>Hypocreomycetidae</taxon>
        <taxon>Hypocreales</taxon>
        <taxon>Nectriaceae</taxon>
        <taxon>Fusarium</taxon>
        <taxon>Fusarium fujikuroi species complex</taxon>
    </lineage>
</organism>
<reference evidence="1 2" key="1">
    <citation type="journal article" date="2018" name="Sci. Rep.">
        <title>Characterisation of pathogen-specific regions and novel effector candidates in Fusarium oxysporum f. sp. cepae.</title>
        <authorList>
            <person name="Armitage A.D."/>
            <person name="Taylor A."/>
            <person name="Sobczyk M.K."/>
            <person name="Baxter L."/>
            <person name="Greenfield B.P."/>
            <person name="Bates H.J."/>
            <person name="Wilson F."/>
            <person name="Jackson A.C."/>
            <person name="Ott S."/>
            <person name="Harrison R.J."/>
            <person name="Clarkson J.P."/>
        </authorList>
    </citation>
    <scope>NUCLEOTIDE SEQUENCE [LARGE SCALE GENOMIC DNA]</scope>
    <source>
        <strain evidence="1 2">Fp_A8</strain>
    </source>
</reference>
<proteinExistence type="predicted"/>
<evidence type="ECO:0000313" key="2">
    <source>
        <dbReference type="Proteomes" id="UP000283569"/>
    </source>
</evidence>
<dbReference type="EMBL" id="MRDB01000006">
    <property type="protein sequence ID" value="RKL46681.1"/>
    <property type="molecule type" value="Genomic_DNA"/>
</dbReference>